<organism evidence="1 3">
    <name type="scientific">Aphanomyces astaci</name>
    <name type="common">Crayfish plague agent</name>
    <dbReference type="NCBI Taxonomy" id="112090"/>
    <lineage>
        <taxon>Eukaryota</taxon>
        <taxon>Sar</taxon>
        <taxon>Stramenopiles</taxon>
        <taxon>Oomycota</taxon>
        <taxon>Saprolegniomycetes</taxon>
        <taxon>Saprolegniales</taxon>
        <taxon>Verrucalvaceae</taxon>
        <taxon>Aphanomyces</taxon>
    </lineage>
</organism>
<dbReference type="Proteomes" id="UP000286510">
    <property type="component" value="Unassembled WGS sequence"/>
</dbReference>
<accession>A0A397C8X1</accession>
<dbReference type="EMBL" id="QUTF01014539">
    <property type="protein sequence ID" value="RHZ12584.1"/>
    <property type="molecule type" value="Genomic_DNA"/>
</dbReference>
<reference evidence="3 4" key="1">
    <citation type="submission" date="2018-08" db="EMBL/GenBank/DDBJ databases">
        <title>Aphanomyces genome sequencing and annotation.</title>
        <authorList>
            <person name="Minardi D."/>
            <person name="Oidtmann B."/>
            <person name="Van Der Giezen M."/>
            <person name="Studholme D.J."/>
        </authorList>
    </citation>
    <scope>NUCLEOTIDE SEQUENCE [LARGE SCALE GENOMIC DNA]</scope>
    <source>
        <strain evidence="1 3">D2</strain>
        <strain evidence="2 4">FDL457</strain>
    </source>
</reference>
<dbReference type="EMBL" id="QUTD01011902">
    <property type="protein sequence ID" value="RHY39019.1"/>
    <property type="molecule type" value="Genomic_DNA"/>
</dbReference>
<sequence length="426" mass="49689">MSSTNTKQVAYSTEDRQWDARINVQDEDYLQSIIDNIVLENAHGKFKYILVGGVEIGTRPNQSDYQVKHIHVAAIFHNRASKASIIKNWDIVEGKGYYLVPRNRDLPYQGWKDHHSKEFSKISSDKKDWILFEEGKLPKDQGQGVKRKGPVLRSESEKKMKTDDVIIDMRRLIEDGKAEEAFALYPRNYMIYGERIKGMFNQKKKAFFGKHTDPHLYLYGFTGTGKTSLLQFIYGNYYKKNLENRFWDLYDEEVHTHVMLEDLDSLVLDRLGVQFIKTISDEAAFAIDQKYKAPQLTRATILVTSNQDIDQLINCCDEVKLIESTKAALKRRFYQLRVDQLQRLLGLKLIPDYDRKMLKKQGNEDPSKLYMDYDYLQDCPTGLPIKSPEHYRQLIKDKYRSFGVSGLKSNPGYFQKKIPGQLYTIR</sequence>
<evidence type="ECO:0000313" key="4">
    <source>
        <dbReference type="Proteomes" id="UP000286510"/>
    </source>
</evidence>
<dbReference type="InterPro" id="IPR027417">
    <property type="entry name" value="P-loop_NTPase"/>
</dbReference>
<dbReference type="Gene3D" id="3.40.50.300">
    <property type="entry name" value="P-loop containing nucleotide triphosphate hydrolases"/>
    <property type="match status" value="1"/>
</dbReference>
<name>A0A397C8X1_APHAT</name>
<dbReference type="AlphaFoldDB" id="A0A397C8X1"/>
<gene>
    <name evidence="2" type="ORF">DYB26_007844</name>
    <name evidence="1" type="ORF">DYB30_013781</name>
</gene>
<evidence type="ECO:0000313" key="2">
    <source>
        <dbReference type="EMBL" id="RHZ12584.1"/>
    </source>
</evidence>
<protein>
    <recommendedName>
        <fullName evidence="5">Helicase superfamily 3 single-stranded DNA/RNA virus domain-containing protein</fullName>
    </recommendedName>
</protein>
<evidence type="ECO:0008006" key="5">
    <source>
        <dbReference type="Google" id="ProtNLM"/>
    </source>
</evidence>
<dbReference type="VEuPathDB" id="FungiDB:H257_12751"/>
<dbReference type="Proteomes" id="UP000266643">
    <property type="component" value="Unassembled WGS sequence"/>
</dbReference>
<proteinExistence type="predicted"/>
<dbReference type="SUPFAM" id="SSF52540">
    <property type="entry name" value="P-loop containing nucleoside triphosphate hydrolases"/>
    <property type="match status" value="1"/>
</dbReference>
<comment type="caution">
    <text evidence="1">The sequence shown here is derived from an EMBL/GenBank/DDBJ whole genome shotgun (WGS) entry which is preliminary data.</text>
</comment>
<evidence type="ECO:0000313" key="3">
    <source>
        <dbReference type="Proteomes" id="UP000266643"/>
    </source>
</evidence>
<evidence type="ECO:0000313" key="1">
    <source>
        <dbReference type="EMBL" id="RHY39019.1"/>
    </source>
</evidence>